<dbReference type="EMBL" id="CM037152">
    <property type="protein sequence ID" value="KAH7835405.1"/>
    <property type="molecule type" value="Genomic_DNA"/>
</dbReference>
<organism evidence="1 2">
    <name type="scientific">Vaccinium darrowii</name>
    <dbReference type="NCBI Taxonomy" id="229202"/>
    <lineage>
        <taxon>Eukaryota</taxon>
        <taxon>Viridiplantae</taxon>
        <taxon>Streptophyta</taxon>
        <taxon>Embryophyta</taxon>
        <taxon>Tracheophyta</taxon>
        <taxon>Spermatophyta</taxon>
        <taxon>Magnoliopsida</taxon>
        <taxon>eudicotyledons</taxon>
        <taxon>Gunneridae</taxon>
        <taxon>Pentapetalae</taxon>
        <taxon>asterids</taxon>
        <taxon>Ericales</taxon>
        <taxon>Ericaceae</taxon>
        <taxon>Vaccinioideae</taxon>
        <taxon>Vaccinieae</taxon>
        <taxon>Vaccinium</taxon>
    </lineage>
</organism>
<protein>
    <submittedName>
        <fullName evidence="1">Uncharacterized protein</fullName>
    </submittedName>
</protein>
<gene>
    <name evidence="1" type="ORF">Vadar_025893</name>
</gene>
<keyword evidence="2" id="KW-1185">Reference proteome</keyword>
<evidence type="ECO:0000313" key="1">
    <source>
        <dbReference type="EMBL" id="KAH7835405.1"/>
    </source>
</evidence>
<evidence type="ECO:0000313" key="2">
    <source>
        <dbReference type="Proteomes" id="UP000828048"/>
    </source>
</evidence>
<proteinExistence type="predicted"/>
<dbReference type="Proteomes" id="UP000828048">
    <property type="component" value="Chromosome 2"/>
</dbReference>
<sequence length="361" mass="38257">MTMINPPPHNISDQNRCGGGGGYGGGGGGLGVVMGRRLEGAGGYHECCTVGSDLFIGPTMAEDESRTESATNEEGTTSSSNKGTEEMRDHQGWLQLGIGGSSLDRAQPTRPGTGLVELDLLPGGGGGGSEQVMMMTSSSSSAAATGVGFHVPPPISNVSSSFLLQYPGGNSGSGFPHHQKINTNWGYRPQNLPQSMMMPFLATASTSTFLMPGGSYLGRPFQSHGGSGGVDLGGGGVGSSSGFSVIDPPRRPHSGLWFVLQVSQNQSKEPFLPQIPKSYLRIKDGRMTVRLLMKYLVNKLKLDSESEIEIRCRGQQLLPFLTLQHVRDHIWRSPTDASAVSLFSDVSTSDHVMVLNYARSP</sequence>
<reference evidence="1 2" key="1">
    <citation type="journal article" date="2021" name="Hortic Res">
        <title>High-quality reference genome and annotation aids understanding of berry development for evergreen blueberry (Vaccinium darrowii).</title>
        <authorList>
            <person name="Yu J."/>
            <person name="Hulse-Kemp A.M."/>
            <person name="Babiker E."/>
            <person name="Staton M."/>
        </authorList>
    </citation>
    <scope>NUCLEOTIDE SEQUENCE [LARGE SCALE GENOMIC DNA]</scope>
    <source>
        <strain evidence="2">cv. NJ 8807/NJ 8810</strain>
        <tissue evidence="1">Young leaf</tissue>
    </source>
</reference>
<accession>A0ACB7X487</accession>
<comment type="caution">
    <text evidence="1">The sequence shown here is derived from an EMBL/GenBank/DDBJ whole genome shotgun (WGS) entry which is preliminary data.</text>
</comment>
<name>A0ACB7X487_9ERIC</name>